<dbReference type="PROSITE" id="PS51257">
    <property type="entry name" value="PROKAR_LIPOPROTEIN"/>
    <property type="match status" value="1"/>
</dbReference>
<reference evidence="4 5" key="1">
    <citation type="submission" date="2019-02" db="EMBL/GenBank/DDBJ databases">
        <authorList>
            <person name="Goldberg S.R."/>
            <person name="Haltli B.A."/>
            <person name="Correa H."/>
            <person name="Russell K.G."/>
        </authorList>
    </citation>
    <scope>NUCLEOTIDE SEQUENCE [LARGE SCALE GENOMIC DNA]</scope>
    <source>
        <strain evidence="4 5">JCM 16186</strain>
    </source>
</reference>
<keyword evidence="1" id="KW-0175">Coiled coil</keyword>
<name>A0ABW9RT98_9BACT</name>
<evidence type="ECO:0000256" key="1">
    <source>
        <dbReference type="SAM" id="Coils"/>
    </source>
</evidence>
<keyword evidence="2" id="KW-0472">Membrane</keyword>
<dbReference type="InterPro" id="IPR025645">
    <property type="entry name" value="DUF4349"/>
</dbReference>
<keyword evidence="2" id="KW-0812">Transmembrane</keyword>
<gene>
    <name evidence="4" type="ORF">E1163_20820</name>
</gene>
<sequence>MKKYATHLLIIIAASMTACQSEQSMKSELGYSEEADYEMIEDALEIPVTEQAPPPDVRFASQTEPVERKVIKTANVNMQVENLDSAKANIDQIIKRYNAYVSTDNRTNNTYKLSLDMTIRVQQDQLDDMLKKILSQASFVYTNNINAQDVTEEFVDLEIRLKNKRAVEEQYRKLLQKANKVEDILKVENELRMIREEIESKEGRLKYLNSQVRMSTIHLTAFQDIYHASQAPSKGFWLKIADGFSGGWYLLQEIIIGLIYTWPVTLVILLVIFLLRKRFKNLRLKRNRG</sequence>
<evidence type="ECO:0000256" key="2">
    <source>
        <dbReference type="SAM" id="Phobius"/>
    </source>
</evidence>
<feature type="domain" description="DUF4349" evidence="3">
    <location>
        <begin position="68"/>
        <end position="275"/>
    </location>
</feature>
<comment type="caution">
    <text evidence="4">The sequence shown here is derived from an EMBL/GenBank/DDBJ whole genome shotgun (WGS) entry which is preliminary data.</text>
</comment>
<organism evidence="4 5">
    <name type="scientific">Fulvivirga kasyanovii</name>
    <dbReference type="NCBI Taxonomy" id="396812"/>
    <lineage>
        <taxon>Bacteria</taxon>
        <taxon>Pseudomonadati</taxon>
        <taxon>Bacteroidota</taxon>
        <taxon>Cytophagia</taxon>
        <taxon>Cytophagales</taxon>
        <taxon>Fulvivirgaceae</taxon>
        <taxon>Fulvivirga</taxon>
    </lineage>
</organism>
<keyword evidence="2" id="KW-1133">Transmembrane helix</keyword>
<evidence type="ECO:0000259" key="3">
    <source>
        <dbReference type="Pfam" id="PF14257"/>
    </source>
</evidence>
<evidence type="ECO:0000313" key="5">
    <source>
        <dbReference type="Proteomes" id="UP000798808"/>
    </source>
</evidence>
<accession>A0ABW9RT98</accession>
<dbReference type="Pfam" id="PF14257">
    <property type="entry name" value="DUF4349"/>
    <property type="match status" value="1"/>
</dbReference>
<evidence type="ECO:0000313" key="4">
    <source>
        <dbReference type="EMBL" id="MTI27412.1"/>
    </source>
</evidence>
<protein>
    <submittedName>
        <fullName evidence="4">DUF4349 domain-containing protein</fullName>
    </submittedName>
</protein>
<keyword evidence="5" id="KW-1185">Reference proteome</keyword>
<dbReference type="Proteomes" id="UP000798808">
    <property type="component" value="Unassembled WGS sequence"/>
</dbReference>
<proteinExistence type="predicted"/>
<feature type="transmembrane region" description="Helical" evidence="2">
    <location>
        <begin position="254"/>
        <end position="275"/>
    </location>
</feature>
<dbReference type="EMBL" id="SMLW01000626">
    <property type="protein sequence ID" value="MTI27412.1"/>
    <property type="molecule type" value="Genomic_DNA"/>
</dbReference>
<feature type="coiled-coil region" evidence="1">
    <location>
        <begin position="164"/>
        <end position="211"/>
    </location>
</feature>